<keyword evidence="1" id="KW-0479">Metal-binding</keyword>
<dbReference type="GO" id="GO:0016787">
    <property type="term" value="F:hydrolase activity"/>
    <property type="evidence" value="ECO:0007669"/>
    <property type="project" value="UniProtKB-KW"/>
</dbReference>
<dbReference type="GO" id="GO:0006749">
    <property type="term" value="P:glutathione metabolic process"/>
    <property type="evidence" value="ECO:0007669"/>
    <property type="project" value="InterPro"/>
</dbReference>
<name>A0A2S7BZW9_9XANT</name>
<organism evidence="3 4">
    <name type="scientific">Xanthomonas dyei</name>
    <dbReference type="NCBI Taxonomy" id="743699"/>
    <lineage>
        <taxon>Bacteria</taxon>
        <taxon>Pseudomonadati</taxon>
        <taxon>Pseudomonadota</taxon>
        <taxon>Gammaproteobacteria</taxon>
        <taxon>Lysobacterales</taxon>
        <taxon>Lysobacteraceae</taxon>
        <taxon>Xanthomonas</taxon>
    </lineage>
</organism>
<dbReference type="GO" id="GO:0070813">
    <property type="term" value="P:hydrogen sulfide metabolic process"/>
    <property type="evidence" value="ECO:0007669"/>
    <property type="project" value="TreeGrafter"/>
</dbReference>
<evidence type="ECO:0000259" key="2">
    <source>
        <dbReference type="SMART" id="SM00849"/>
    </source>
</evidence>
<protein>
    <submittedName>
        <fullName evidence="3">MBL fold metallo-hydrolase</fullName>
    </submittedName>
</protein>
<gene>
    <name evidence="3" type="ORF">XdyCFBP7245_15965</name>
</gene>
<dbReference type="PANTHER" id="PTHR43084:SF1">
    <property type="entry name" value="PERSULFIDE DIOXYGENASE ETHE1, MITOCHONDRIAL"/>
    <property type="match status" value="1"/>
</dbReference>
<evidence type="ECO:0000256" key="1">
    <source>
        <dbReference type="ARBA" id="ARBA00022723"/>
    </source>
</evidence>
<reference evidence="3 4" key="1">
    <citation type="submission" date="2016-08" db="EMBL/GenBank/DDBJ databases">
        <authorList>
            <person name="Seilhamer J.J."/>
        </authorList>
    </citation>
    <scope>NUCLEOTIDE SEQUENCE [LARGE SCALE GENOMIC DNA]</scope>
    <source>
        <strain evidence="3 4">CFBP7245</strain>
    </source>
</reference>
<accession>A0A2S7BZW9</accession>
<proteinExistence type="predicted"/>
<dbReference type="EMBL" id="MDEE01000026">
    <property type="protein sequence ID" value="PPU54882.1"/>
    <property type="molecule type" value="Genomic_DNA"/>
</dbReference>
<dbReference type="Proteomes" id="UP000238908">
    <property type="component" value="Unassembled WGS sequence"/>
</dbReference>
<dbReference type="InterPro" id="IPR044528">
    <property type="entry name" value="POD-like_MBL-fold"/>
</dbReference>
<keyword evidence="3" id="KW-0378">Hydrolase</keyword>
<sequence>MQPEVLAFFHADSNTFTYVVADAASGAAVVIDPALDYTADTGAVGTHTAQAIVDAIRQRGWHVHWLLETHAHADHLSAAQWLKQQWPQARVGIGEGIRQVQQTLAPRYALPQGFRADGSQFDHLFADDERFLLGGIEVRVIAVPGHTSDSIAYLIGDALFPGDSLFMPDAGTARCDFPGGDARQLYASIQRLYALADDTRVFVCHDYGPGGRAVAHQTTIGEQRRSNVHVRDGVDVEAFVAQRQARDATLPEPKLIRPALQANLQAGRCEDVAP</sequence>
<dbReference type="AlphaFoldDB" id="A0A2S7BZW9"/>
<dbReference type="InterPro" id="IPR036866">
    <property type="entry name" value="RibonucZ/Hydroxyglut_hydro"/>
</dbReference>
<dbReference type="Gene3D" id="3.60.15.10">
    <property type="entry name" value="Ribonuclease Z/Hydroxyacylglutathione hydrolase-like"/>
    <property type="match status" value="1"/>
</dbReference>
<dbReference type="GO" id="GO:0050313">
    <property type="term" value="F:sulfur dioxygenase activity"/>
    <property type="evidence" value="ECO:0007669"/>
    <property type="project" value="InterPro"/>
</dbReference>
<dbReference type="InterPro" id="IPR001279">
    <property type="entry name" value="Metallo-B-lactamas"/>
</dbReference>
<dbReference type="SUPFAM" id="SSF56281">
    <property type="entry name" value="Metallo-hydrolase/oxidoreductase"/>
    <property type="match status" value="1"/>
</dbReference>
<dbReference type="SMART" id="SM00849">
    <property type="entry name" value="Lactamase_B"/>
    <property type="match status" value="1"/>
</dbReference>
<dbReference type="InterPro" id="IPR051682">
    <property type="entry name" value="Mito_Persulfide_Diox"/>
</dbReference>
<dbReference type="RefSeq" id="WP_104616548.1">
    <property type="nucleotide sequence ID" value="NZ_JBHLXZ010000045.1"/>
</dbReference>
<dbReference type="PANTHER" id="PTHR43084">
    <property type="entry name" value="PERSULFIDE DIOXYGENASE ETHE1"/>
    <property type="match status" value="1"/>
</dbReference>
<dbReference type="GO" id="GO:0046872">
    <property type="term" value="F:metal ion binding"/>
    <property type="evidence" value="ECO:0007669"/>
    <property type="project" value="UniProtKB-KW"/>
</dbReference>
<comment type="caution">
    <text evidence="3">The sequence shown here is derived from an EMBL/GenBank/DDBJ whole genome shotgun (WGS) entry which is preliminary data.</text>
</comment>
<feature type="domain" description="Metallo-beta-lactamase" evidence="2">
    <location>
        <begin position="14"/>
        <end position="205"/>
    </location>
</feature>
<dbReference type="Pfam" id="PF00753">
    <property type="entry name" value="Lactamase_B"/>
    <property type="match status" value="1"/>
</dbReference>
<dbReference type="CDD" id="cd07724">
    <property type="entry name" value="POD-like_MBL-fold"/>
    <property type="match status" value="1"/>
</dbReference>
<evidence type="ECO:0000313" key="3">
    <source>
        <dbReference type="EMBL" id="PPU54882.1"/>
    </source>
</evidence>
<evidence type="ECO:0000313" key="4">
    <source>
        <dbReference type="Proteomes" id="UP000238908"/>
    </source>
</evidence>